<evidence type="ECO:0000256" key="4">
    <source>
        <dbReference type="RuleBase" id="RU361235"/>
    </source>
</evidence>
<keyword evidence="3 4" id="KW-0378">Hydrolase</keyword>
<keyword evidence="7" id="KW-1185">Reference proteome</keyword>
<dbReference type="InterPro" id="IPR002168">
    <property type="entry name" value="Lipase_GDXG_HIS_AS"/>
</dbReference>
<evidence type="ECO:0000313" key="6">
    <source>
        <dbReference type="EMBL" id="CAL1541832.1"/>
    </source>
</evidence>
<name>A0AAV2I7A8_LYMST</name>
<evidence type="ECO:0000313" key="7">
    <source>
        <dbReference type="Proteomes" id="UP001497497"/>
    </source>
</evidence>
<accession>A0AAV2I7A8</accession>
<dbReference type="Gene3D" id="3.40.50.1820">
    <property type="entry name" value="alpha/beta hydrolase"/>
    <property type="match status" value="1"/>
</dbReference>
<dbReference type="EC" id="3.1.1.-" evidence="4"/>
<protein>
    <recommendedName>
        <fullName evidence="4">Carboxylic ester hydrolase</fullName>
        <ecNumber evidence="4">3.1.1.-</ecNumber>
    </recommendedName>
</protein>
<dbReference type="SUPFAM" id="SSF53474">
    <property type="entry name" value="alpha/beta-Hydrolases"/>
    <property type="match status" value="1"/>
</dbReference>
<comment type="similarity">
    <text evidence="1 4">Belongs to the type-B carboxylesterase/lipase family.</text>
</comment>
<dbReference type="Pfam" id="PF00135">
    <property type="entry name" value="COesterase"/>
    <property type="match status" value="1"/>
</dbReference>
<proteinExistence type="inferred from homology"/>
<feature type="domain" description="Carboxylesterase type B" evidence="5">
    <location>
        <begin position="12"/>
        <end position="474"/>
    </location>
</feature>
<dbReference type="InterPro" id="IPR019826">
    <property type="entry name" value="Carboxylesterase_B_AS"/>
</dbReference>
<dbReference type="GO" id="GO:0016787">
    <property type="term" value="F:hydrolase activity"/>
    <property type="evidence" value="ECO:0007669"/>
    <property type="project" value="UniProtKB-KW"/>
</dbReference>
<evidence type="ECO:0000256" key="1">
    <source>
        <dbReference type="ARBA" id="ARBA00005964"/>
    </source>
</evidence>
<dbReference type="PROSITE" id="PS01173">
    <property type="entry name" value="LIPASE_GDXG_HIS"/>
    <property type="match status" value="1"/>
</dbReference>
<dbReference type="AlphaFoldDB" id="A0AAV2I7A8"/>
<dbReference type="InterPro" id="IPR050309">
    <property type="entry name" value="Type-B_Carboxylest/Lipase"/>
</dbReference>
<reference evidence="6 7" key="1">
    <citation type="submission" date="2024-04" db="EMBL/GenBank/DDBJ databases">
        <authorList>
            <consortium name="Genoscope - CEA"/>
            <person name="William W."/>
        </authorList>
    </citation>
    <scope>NUCLEOTIDE SEQUENCE [LARGE SCALE GENOMIC DNA]</scope>
</reference>
<dbReference type="PROSITE" id="PS00122">
    <property type="entry name" value="CARBOXYLESTERASE_B_1"/>
    <property type="match status" value="1"/>
</dbReference>
<evidence type="ECO:0000259" key="5">
    <source>
        <dbReference type="Pfam" id="PF00135"/>
    </source>
</evidence>
<comment type="similarity">
    <text evidence="2">Belongs to the 'GDXG' lipolytic enzyme family.</text>
</comment>
<dbReference type="InterPro" id="IPR029058">
    <property type="entry name" value="AB_hydrolase_fold"/>
</dbReference>
<dbReference type="PANTHER" id="PTHR11559">
    <property type="entry name" value="CARBOXYLESTERASE"/>
    <property type="match status" value="1"/>
</dbReference>
<comment type="caution">
    <text evidence="6">The sequence shown here is derived from an EMBL/GenBank/DDBJ whole genome shotgun (WGS) entry which is preliminary data.</text>
</comment>
<organism evidence="6 7">
    <name type="scientific">Lymnaea stagnalis</name>
    <name type="common">Great pond snail</name>
    <name type="synonym">Helix stagnalis</name>
    <dbReference type="NCBI Taxonomy" id="6523"/>
    <lineage>
        <taxon>Eukaryota</taxon>
        <taxon>Metazoa</taxon>
        <taxon>Spiralia</taxon>
        <taxon>Lophotrochozoa</taxon>
        <taxon>Mollusca</taxon>
        <taxon>Gastropoda</taxon>
        <taxon>Heterobranchia</taxon>
        <taxon>Euthyneura</taxon>
        <taxon>Panpulmonata</taxon>
        <taxon>Hygrophila</taxon>
        <taxon>Lymnaeoidea</taxon>
        <taxon>Lymnaeidae</taxon>
        <taxon>Lymnaea</taxon>
    </lineage>
</organism>
<dbReference type="InterPro" id="IPR002018">
    <property type="entry name" value="CarbesteraseB"/>
</dbReference>
<sequence>MQPVFMIDPNIKSAEDCLVLNVYVNEIRQERARFQKVLFWIHGGGFILGSSYGHDAGTLLTDHDVIVVTINYRLGVLGFLSTENEAGPGNYGLWDQVLALKWVKDNIAAFGGDPDDITVAGQSAGGSAASLLALTPHGKGLFTKVYSHSGTATSLFAKYINAKNDVLALAKQVSCWDGDITDEINLAQSGQILECLRTKPADQIAQGPTFKLSRANFVPRVDGDFLPTSPLDLLQNDQYLDSIEFYQKAYLVSYNNNEQQGTDVLYGMFKTLCFSNDSLTTEEKVNLWSQTVDAATAENIGDRLGIDTPPRALVDFVHDWYERRKGRDSALPVLMSDVSFTIPSYDLLNALARSRSTDAWSLYFNHYPGFMRGAFKGMIHGMDLVYLLDLSLGAMASLTGAGIEGKFTEEDVELRTLYQAVVAEFIKTGSPVKPLLAKLPGGWPTYDLHGAKYLDFNPSPSVQRNLNREKRELWEKTIPRLATLYQRTTQHTEL</sequence>
<evidence type="ECO:0000256" key="3">
    <source>
        <dbReference type="ARBA" id="ARBA00022801"/>
    </source>
</evidence>
<dbReference type="EMBL" id="CAXITT010000454">
    <property type="protein sequence ID" value="CAL1541832.1"/>
    <property type="molecule type" value="Genomic_DNA"/>
</dbReference>
<dbReference type="Proteomes" id="UP001497497">
    <property type="component" value="Unassembled WGS sequence"/>
</dbReference>
<evidence type="ECO:0000256" key="2">
    <source>
        <dbReference type="ARBA" id="ARBA00010515"/>
    </source>
</evidence>
<gene>
    <name evidence="6" type="ORF">GSLYS_00015438001</name>
</gene>